<evidence type="ECO:0000256" key="2">
    <source>
        <dbReference type="ARBA" id="ARBA00007613"/>
    </source>
</evidence>
<keyword evidence="4 9" id="KW-0812">Transmembrane</keyword>
<keyword evidence="12" id="KW-1185">Reference proteome</keyword>
<gene>
    <name evidence="11" type="ORF">SAMN06265795_10255</name>
</gene>
<comment type="subcellular location">
    <subcellularLocation>
        <location evidence="9">Cell membrane</location>
        <topology evidence="9">Lipid-anchor</topology>
    </subcellularLocation>
    <subcellularLocation>
        <location evidence="1">Membrane</location>
    </subcellularLocation>
</comment>
<feature type="signal peptide" evidence="9">
    <location>
        <begin position="1"/>
        <end position="27"/>
    </location>
</feature>
<evidence type="ECO:0000256" key="9">
    <source>
        <dbReference type="RuleBase" id="RU362097"/>
    </source>
</evidence>
<dbReference type="PANTHER" id="PTHR30203:SF20">
    <property type="entry name" value="MULTIDRUG RESISTANCE OUTER MEMBRANE PROTEIN MDTP-RELATED"/>
    <property type="match status" value="1"/>
</dbReference>
<keyword evidence="7 9" id="KW-0564">Palmitate</keyword>
<comment type="similarity">
    <text evidence="2 9">Belongs to the outer membrane factor (OMF) (TC 1.B.17) family.</text>
</comment>
<evidence type="ECO:0000256" key="8">
    <source>
        <dbReference type="ARBA" id="ARBA00023288"/>
    </source>
</evidence>
<dbReference type="InterPro" id="IPR010131">
    <property type="entry name" value="MdtP/NodT-like"/>
</dbReference>
<evidence type="ECO:0000313" key="11">
    <source>
        <dbReference type="EMBL" id="SNS28596.1"/>
    </source>
</evidence>
<evidence type="ECO:0000256" key="7">
    <source>
        <dbReference type="ARBA" id="ARBA00023139"/>
    </source>
</evidence>
<dbReference type="SUPFAM" id="SSF56954">
    <property type="entry name" value="Outer membrane efflux proteins (OEP)"/>
    <property type="match status" value="1"/>
</dbReference>
<sequence length="492" mass="51539">MKAKRFFLAPPCPVPAALAIALAVALAGCAGLPDMPSQPKALSAADLALAVPAADGDRSWPSDGWWRAYGDPQLDALMQKALDASPSLASARARIARAQAAVAGAQSAIGIQLNGSADVSYGRQSENYILPKPPLGKGGESISQGLAAVDFSYDLDFWGRNGTLVQAAQAQLKAAGYDQDAARLALSTSVARAYGQLAAQYDMLEVLQQTLQQRRAMRELVAKRVANGLDTKVELKQSESGEAALGVDIAQLQGQIEVTRLQIAALCGDLPGAAAAIRRPRLALAAFNLPPDISLDLLGRRPEVSAQRERLTAAFGELDAARAQFYPNLSLNGLAGVQAIGLPNLLSPGSLITSVGPALRLPLFDQGRLKANHAGRAADIDLAVSQYNASILSAAQDAAEQLARIASLAREEKAAAEALAAAEEAYRLAMLRYQGGLSPFLTVLSAETGVLAQRRVAAEIRARRQDLHVTLVRALGGGFTDAQPAPLARAGR</sequence>
<feature type="chain" id="PRO_5011817846" evidence="9">
    <location>
        <begin position="28"/>
        <end position="492"/>
    </location>
</feature>
<dbReference type="Proteomes" id="UP000198284">
    <property type="component" value="Unassembled WGS sequence"/>
</dbReference>
<feature type="coiled-coil region" evidence="10">
    <location>
        <begin position="392"/>
        <end position="425"/>
    </location>
</feature>
<keyword evidence="10" id="KW-0175">Coiled coil</keyword>
<proteinExistence type="inferred from homology"/>
<evidence type="ECO:0000256" key="6">
    <source>
        <dbReference type="ARBA" id="ARBA00023136"/>
    </source>
</evidence>
<dbReference type="AlphaFoldDB" id="A0A239D7W5"/>
<dbReference type="PANTHER" id="PTHR30203">
    <property type="entry name" value="OUTER MEMBRANE CATION EFFLUX PROTEIN"/>
    <property type="match status" value="1"/>
</dbReference>
<dbReference type="NCBIfam" id="TIGR01845">
    <property type="entry name" value="outer_NodT"/>
    <property type="match status" value="1"/>
</dbReference>
<name>A0A239D7W5_9BURK</name>
<organism evidence="11 12">
    <name type="scientific">Noviherbaspirillum humi</name>
    <dbReference type="NCBI Taxonomy" id="1688639"/>
    <lineage>
        <taxon>Bacteria</taxon>
        <taxon>Pseudomonadati</taxon>
        <taxon>Pseudomonadota</taxon>
        <taxon>Betaproteobacteria</taxon>
        <taxon>Burkholderiales</taxon>
        <taxon>Oxalobacteraceae</taxon>
        <taxon>Noviherbaspirillum</taxon>
    </lineage>
</organism>
<dbReference type="GO" id="GO:0005886">
    <property type="term" value="C:plasma membrane"/>
    <property type="evidence" value="ECO:0007669"/>
    <property type="project" value="UniProtKB-SubCell"/>
</dbReference>
<accession>A0A239D7W5</accession>
<dbReference type="GO" id="GO:0015562">
    <property type="term" value="F:efflux transmembrane transporter activity"/>
    <property type="evidence" value="ECO:0007669"/>
    <property type="project" value="InterPro"/>
</dbReference>
<evidence type="ECO:0000256" key="1">
    <source>
        <dbReference type="ARBA" id="ARBA00004370"/>
    </source>
</evidence>
<dbReference type="OrthoDB" id="9770517at2"/>
<protein>
    <submittedName>
        <fullName evidence="11">Efflux transporter, outer membrane factor (OMF) lipoprotein, NodT family</fullName>
    </submittedName>
</protein>
<dbReference type="RefSeq" id="WP_089397945.1">
    <property type="nucleotide sequence ID" value="NZ_FZOT01000002.1"/>
</dbReference>
<dbReference type="Gene3D" id="2.20.200.10">
    <property type="entry name" value="Outer membrane efflux proteins (OEP)"/>
    <property type="match status" value="1"/>
</dbReference>
<dbReference type="Gene3D" id="1.20.1600.10">
    <property type="entry name" value="Outer membrane efflux proteins (OEP)"/>
    <property type="match status" value="1"/>
</dbReference>
<evidence type="ECO:0000256" key="10">
    <source>
        <dbReference type="SAM" id="Coils"/>
    </source>
</evidence>
<evidence type="ECO:0000256" key="3">
    <source>
        <dbReference type="ARBA" id="ARBA00022452"/>
    </source>
</evidence>
<dbReference type="EMBL" id="FZOT01000002">
    <property type="protein sequence ID" value="SNS28596.1"/>
    <property type="molecule type" value="Genomic_DNA"/>
</dbReference>
<keyword evidence="3 9" id="KW-1134">Transmembrane beta strand</keyword>
<evidence type="ECO:0000256" key="4">
    <source>
        <dbReference type="ARBA" id="ARBA00022692"/>
    </source>
</evidence>
<dbReference type="InterPro" id="IPR003423">
    <property type="entry name" value="OMP_efflux"/>
</dbReference>
<evidence type="ECO:0000256" key="5">
    <source>
        <dbReference type="ARBA" id="ARBA00022729"/>
    </source>
</evidence>
<evidence type="ECO:0000313" key="12">
    <source>
        <dbReference type="Proteomes" id="UP000198284"/>
    </source>
</evidence>
<dbReference type="PROSITE" id="PS51257">
    <property type="entry name" value="PROKAR_LIPOPROTEIN"/>
    <property type="match status" value="1"/>
</dbReference>
<reference evidence="11 12" key="1">
    <citation type="submission" date="2017-06" db="EMBL/GenBank/DDBJ databases">
        <authorList>
            <person name="Kim H.J."/>
            <person name="Triplett B.A."/>
        </authorList>
    </citation>
    <scope>NUCLEOTIDE SEQUENCE [LARGE SCALE GENOMIC DNA]</scope>
    <source>
        <strain evidence="11 12">U15</strain>
    </source>
</reference>
<keyword evidence="6 9" id="KW-0472">Membrane</keyword>
<dbReference type="Pfam" id="PF02321">
    <property type="entry name" value="OEP"/>
    <property type="match status" value="2"/>
</dbReference>
<keyword evidence="5 9" id="KW-0732">Signal</keyword>
<keyword evidence="8 9" id="KW-0449">Lipoprotein</keyword>